<name>A0A507FHP7_9FUNG</name>
<dbReference type="AlphaFoldDB" id="A0A507FHP7"/>
<dbReference type="InterPro" id="IPR000504">
    <property type="entry name" value="RRM_dom"/>
</dbReference>
<feature type="compositionally biased region" description="Polar residues" evidence="4">
    <location>
        <begin position="512"/>
        <end position="525"/>
    </location>
</feature>
<dbReference type="Pfam" id="PF00076">
    <property type="entry name" value="RRM_1"/>
    <property type="match status" value="2"/>
</dbReference>
<feature type="compositionally biased region" description="Polar residues" evidence="4">
    <location>
        <begin position="478"/>
        <end position="503"/>
    </location>
</feature>
<feature type="domain" description="RRM" evidence="5">
    <location>
        <begin position="392"/>
        <end position="470"/>
    </location>
</feature>
<feature type="region of interest" description="Disordered" evidence="4">
    <location>
        <begin position="1"/>
        <end position="76"/>
    </location>
</feature>
<evidence type="ECO:0000259" key="5">
    <source>
        <dbReference type="PROSITE" id="PS50102"/>
    </source>
</evidence>
<feature type="region of interest" description="Disordered" evidence="4">
    <location>
        <begin position="642"/>
        <end position="704"/>
    </location>
</feature>
<evidence type="ECO:0000256" key="1">
    <source>
        <dbReference type="ARBA" id="ARBA00022737"/>
    </source>
</evidence>
<dbReference type="EMBL" id="QEAP01000070">
    <property type="protein sequence ID" value="TPX75732.1"/>
    <property type="molecule type" value="Genomic_DNA"/>
</dbReference>
<feature type="compositionally biased region" description="Basic and acidic residues" evidence="4">
    <location>
        <begin position="693"/>
        <end position="704"/>
    </location>
</feature>
<organism evidence="6 7">
    <name type="scientific">Chytriomyces confervae</name>
    <dbReference type="NCBI Taxonomy" id="246404"/>
    <lineage>
        <taxon>Eukaryota</taxon>
        <taxon>Fungi</taxon>
        <taxon>Fungi incertae sedis</taxon>
        <taxon>Chytridiomycota</taxon>
        <taxon>Chytridiomycota incertae sedis</taxon>
        <taxon>Chytridiomycetes</taxon>
        <taxon>Chytridiales</taxon>
        <taxon>Chytriomycetaceae</taxon>
        <taxon>Chytriomyces</taxon>
    </lineage>
</organism>
<keyword evidence="1" id="KW-0677">Repeat</keyword>
<dbReference type="Proteomes" id="UP000320333">
    <property type="component" value="Unassembled WGS sequence"/>
</dbReference>
<evidence type="ECO:0000313" key="6">
    <source>
        <dbReference type="EMBL" id="TPX75732.1"/>
    </source>
</evidence>
<accession>A0A507FHP7</accession>
<feature type="region of interest" description="Disordered" evidence="4">
    <location>
        <begin position="478"/>
        <end position="532"/>
    </location>
</feature>
<keyword evidence="7" id="KW-1185">Reference proteome</keyword>
<evidence type="ECO:0000256" key="4">
    <source>
        <dbReference type="SAM" id="MobiDB-lite"/>
    </source>
</evidence>
<dbReference type="SMART" id="SM00360">
    <property type="entry name" value="RRM"/>
    <property type="match status" value="2"/>
</dbReference>
<dbReference type="PROSITE" id="PS50102">
    <property type="entry name" value="RRM"/>
    <property type="match status" value="2"/>
</dbReference>
<dbReference type="Gene3D" id="3.30.70.330">
    <property type="match status" value="2"/>
</dbReference>
<evidence type="ECO:0000313" key="7">
    <source>
        <dbReference type="Proteomes" id="UP000320333"/>
    </source>
</evidence>
<gene>
    <name evidence="6" type="ORF">CcCBS67573_g03001</name>
</gene>
<reference evidence="6 7" key="1">
    <citation type="journal article" date="2019" name="Sci. Rep.">
        <title>Comparative genomics of chytrid fungi reveal insights into the obligate biotrophic and pathogenic lifestyle of Synchytrium endobioticum.</title>
        <authorList>
            <person name="van de Vossenberg B.T.L.H."/>
            <person name="Warris S."/>
            <person name="Nguyen H.D.T."/>
            <person name="van Gent-Pelzer M.P.E."/>
            <person name="Joly D.L."/>
            <person name="van de Geest H.C."/>
            <person name="Bonants P.J.M."/>
            <person name="Smith D.S."/>
            <person name="Levesque C.A."/>
            <person name="van der Lee T.A.J."/>
        </authorList>
    </citation>
    <scope>NUCLEOTIDE SEQUENCE [LARGE SCALE GENOMIC DNA]</scope>
    <source>
        <strain evidence="6 7">CBS 675.73</strain>
    </source>
</reference>
<dbReference type="OrthoDB" id="271725at2759"/>
<feature type="compositionally biased region" description="Polar residues" evidence="4">
    <location>
        <begin position="1"/>
        <end position="18"/>
    </location>
</feature>
<proteinExistence type="predicted"/>
<protein>
    <recommendedName>
        <fullName evidence="5">RRM domain-containing protein</fullName>
    </recommendedName>
</protein>
<feature type="domain" description="RRM" evidence="5">
    <location>
        <begin position="304"/>
        <end position="377"/>
    </location>
</feature>
<comment type="caution">
    <text evidence="6">The sequence shown here is derived from an EMBL/GenBank/DDBJ whole genome shotgun (WGS) entry which is preliminary data.</text>
</comment>
<dbReference type="GO" id="GO:0003723">
    <property type="term" value="F:RNA binding"/>
    <property type="evidence" value="ECO:0007669"/>
    <property type="project" value="UniProtKB-UniRule"/>
</dbReference>
<dbReference type="InterPro" id="IPR012677">
    <property type="entry name" value="Nucleotide-bd_a/b_plait_sf"/>
</dbReference>
<evidence type="ECO:0000256" key="3">
    <source>
        <dbReference type="PROSITE-ProRule" id="PRU00176"/>
    </source>
</evidence>
<evidence type="ECO:0000256" key="2">
    <source>
        <dbReference type="ARBA" id="ARBA00022884"/>
    </source>
</evidence>
<feature type="compositionally biased region" description="Polar residues" evidence="4">
    <location>
        <begin position="36"/>
        <end position="76"/>
    </location>
</feature>
<keyword evidence="2 3" id="KW-0694">RNA-binding</keyword>
<dbReference type="InterPro" id="IPR035979">
    <property type="entry name" value="RBD_domain_sf"/>
</dbReference>
<dbReference type="SUPFAM" id="SSF54928">
    <property type="entry name" value="RNA-binding domain, RBD"/>
    <property type="match status" value="2"/>
</dbReference>
<dbReference type="PANTHER" id="PTHR24012">
    <property type="entry name" value="RNA BINDING PROTEIN"/>
    <property type="match status" value="1"/>
</dbReference>
<feature type="compositionally biased region" description="Basic and acidic residues" evidence="4">
    <location>
        <begin position="654"/>
        <end position="666"/>
    </location>
</feature>
<sequence length="704" mass="75880">MATASNSVFVTNADSANENHMDPQQPADEEPMYSHPGTSVSPVITYPHQSHQSLPSPTYTSGGNINTSNPGPNHNRAQIYKEQRNIKSASEVTTIDSYPASSGQYTQNTVFQGYIYPNGMMYQNPSFNGGIQSPQRLTSADSSLNKQMQSLQMNPSHQGYFTPRTPPNGRINPRTPISSPLHQSTSSYPFGAIPSAATPVQYYNPNNTRMANTPNSNASRRYTAPSSSNQNIAFSINSHQLLQHQQGSYFMTGNAVNFGSGIGHSRRLSDTIMGSPVPFRRQQRELSISGASGVDWESEGISQTNIYIKGLKNSTTDDDLYNMCKVFGAIHSSKAILDLTTHECKGFGFVMYESIADAQFALTELSKLGYNVSFAKETFNTRLKNLQDEESTNIYVSNLPVEMDEEGMLTLFTPHTVISTKILRDPATQLSRGVGFARMDSRNAATAVINEFNGMMLESGQCLQVRFADSPAQKKFKSLQQVGTAQPSLGRTSIGSSQTSLGRSWQAGGNTGADSMSSHPMTSNHAGDASGVDSGSLGESAIGAVDVAAVGYVPYYDGYVPNGVMISPMGAYPYSIAHQQYPTGPTGTTASATPHLMYGTHYYPHPAGSNTAGHMPTSQQTMMFPGHPHQQYMLPVHAMYPAPQEANKNGPNHQKSDNEPSAEKTGKGSSSCDDSTAAAGTNDMKGTSDESVEALRRDLDGLAV</sequence>